<dbReference type="GO" id="GO:0009307">
    <property type="term" value="P:DNA restriction-modification system"/>
    <property type="evidence" value="ECO:0007669"/>
    <property type="project" value="InterPro"/>
</dbReference>
<comment type="catalytic activity">
    <reaction evidence="5">
        <text>a 2'-deoxyadenosine in DNA + S-adenosyl-L-methionine = an N(6)-methyl-2'-deoxyadenosine in DNA + S-adenosyl-L-homocysteine + H(+)</text>
        <dbReference type="Rhea" id="RHEA:15197"/>
        <dbReference type="Rhea" id="RHEA-COMP:12418"/>
        <dbReference type="Rhea" id="RHEA-COMP:12419"/>
        <dbReference type="ChEBI" id="CHEBI:15378"/>
        <dbReference type="ChEBI" id="CHEBI:57856"/>
        <dbReference type="ChEBI" id="CHEBI:59789"/>
        <dbReference type="ChEBI" id="CHEBI:90615"/>
        <dbReference type="ChEBI" id="CHEBI:90616"/>
        <dbReference type="EC" id="2.1.1.72"/>
    </reaction>
</comment>
<keyword evidence="4" id="KW-0949">S-adenosyl-L-methionine</keyword>
<dbReference type="GO" id="GO:0009007">
    <property type="term" value="F:site-specific DNA-methyltransferase (adenine-specific) activity"/>
    <property type="evidence" value="ECO:0007669"/>
    <property type="project" value="UniProtKB-EC"/>
</dbReference>
<reference evidence="6 7" key="1">
    <citation type="submission" date="2019-02" db="EMBL/GenBank/DDBJ databases">
        <authorList>
            <person name="Li Y."/>
        </authorList>
    </citation>
    <scope>NUCLEOTIDE SEQUENCE [LARGE SCALE GENOMIC DNA]</scope>
    <source>
        <strain evidence="6 7">30C10-4-7</strain>
    </source>
</reference>
<dbReference type="EMBL" id="SGIT01000001">
    <property type="protein sequence ID" value="RZF61467.1"/>
    <property type="molecule type" value="Genomic_DNA"/>
</dbReference>
<dbReference type="AlphaFoldDB" id="A0A4Q6XXD9"/>
<dbReference type="PROSITE" id="PS00092">
    <property type="entry name" value="N6_MTASE"/>
    <property type="match status" value="1"/>
</dbReference>
<evidence type="ECO:0000256" key="3">
    <source>
        <dbReference type="ARBA" id="ARBA00022679"/>
    </source>
</evidence>
<accession>A0A4Q6XXD9</accession>
<protein>
    <recommendedName>
        <fullName evidence="1">site-specific DNA-methyltransferase (adenine-specific)</fullName>
        <ecNumber evidence="1">2.1.1.72</ecNumber>
    </recommendedName>
</protein>
<comment type="caution">
    <text evidence="6">The sequence shown here is derived from an EMBL/GenBank/DDBJ whole genome shotgun (WGS) entry which is preliminary data.</text>
</comment>
<dbReference type="Gene3D" id="3.40.50.150">
    <property type="entry name" value="Vaccinia Virus protein VP39"/>
    <property type="match status" value="1"/>
</dbReference>
<evidence type="ECO:0000256" key="4">
    <source>
        <dbReference type="ARBA" id="ARBA00022691"/>
    </source>
</evidence>
<dbReference type="EC" id="2.1.1.72" evidence="1"/>
<dbReference type="PRINTS" id="PR00505">
    <property type="entry name" value="D12N6MTFRASE"/>
</dbReference>
<evidence type="ECO:0000256" key="1">
    <source>
        <dbReference type="ARBA" id="ARBA00011900"/>
    </source>
</evidence>
<keyword evidence="7" id="KW-1185">Reference proteome</keyword>
<dbReference type="Proteomes" id="UP000292855">
    <property type="component" value="Unassembled WGS sequence"/>
</dbReference>
<dbReference type="RefSeq" id="WP_130139697.1">
    <property type="nucleotide sequence ID" value="NZ_SGIT01000001.1"/>
</dbReference>
<name>A0A4Q6XXD9_9SPHI</name>
<evidence type="ECO:0000256" key="2">
    <source>
        <dbReference type="ARBA" id="ARBA00022603"/>
    </source>
</evidence>
<dbReference type="Pfam" id="PF02086">
    <property type="entry name" value="MethyltransfD12"/>
    <property type="match status" value="1"/>
</dbReference>
<dbReference type="InterPro" id="IPR012327">
    <property type="entry name" value="MeTrfase_D12"/>
</dbReference>
<dbReference type="InterPro" id="IPR002052">
    <property type="entry name" value="DNA_methylase_N6_adenine_CS"/>
</dbReference>
<dbReference type="GO" id="GO:0032259">
    <property type="term" value="P:methylation"/>
    <property type="evidence" value="ECO:0007669"/>
    <property type="project" value="UniProtKB-KW"/>
</dbReference>
<dbReference type="OrthoDB" id="9805629at2"/>
<sequence>MGKVRYLGSKARLVQEIINRVGFSSEGRFIDLFCGTGSISLAAGLNNWKVSANDTLLAAATLTSAKLISLSEAKFIKLGGYQSVVNDLNNVDLEEGFFYREYSSSAENKEMIERPYFSIQNSKKIDAIRSKIRSLAQENLINEHERTVLLADLIESANEVANIAGTYGCFLKKLSKNALSPLLLKPRDLLLKKIDWAISQEDALNVNMEIEDTVYIDPPYTKRQYAAYYHIPETIANDDEPDVSGITGLRPWHSKASDFCYKTRASVALDNLIKIIPSKRVFISYSSEGHINEQDLMKIANSYGKTSITYFENFGRYISNKASSNHAKKNPLTEFLIEINR</sequence>
<dbReference type="InterPro" id="IPR029063">
    <property type="entry name" value="SAM-dependent_MTases_sf"/>
</dbReference>
<evidence type="ECO:0000313" key="7">
    <source>
        <dbReference type="Proteomes" id="UP000292855"/>
    </source>
</evidence>
<organism evidence="6 7">
    <name type="scientific">Sphingobacterium corticibacterium</name>
    <dbReference type="NCBI Taxonomy" id="2484746"/>
    <lineage>
        <taxon>Bacteria</taxon>
        <taxon>Pseudomonadati</taxon>
        <taxon>Bacteroidota</taxon>
        <taxon>Sphingobacteriia</taxon>
        <taxon>Sphingobacteriales</taxon>
        <taxon>Sphingobacteriaceae</taxon>
        <taxon>Sphingobacterium</taxon>
    </lineage>
</organism>
<evidence type="ECO:0000256" key="5">
    <source>
        <dbReference type="ARBA" id="ARBA00047942"/>
    </source>
</evidence>
<dbReference type="GO" id="GO:0003676">
    <property type="term" value="F:nucleic acid binding"/>
    <property type="evidence" value="ECO:0007669"/>
    <property type="project" value="InterPro"/>
</dbReference>
<proteinExistence type="predicted"/>
<dbReference type="SUPFAM" id="SSF53335">
    <property type="entry name" value="S-adenosyl-L-methionine-dependent methyltransferases"/>
    <property type="match status" value="1"/>
</dbReference>
<gene>
    <name evidence="6" type="ORF">EWE74_01085</name>
</gene>
<keyword evidence="3 6" id="KW-0808">Transferase</keyword>
<keyword evidence="2 6" id="KW-0489">Methyltransferase</keyword>
<evidence type="ECO:0000313" key="6">
    <source>
        <dbReference type="EMBL" id="RZF61467.1"/>
    </source>
</evidence>